<evidence type="ECO:0000313" key="2">
    <source>
        <dbReference type="EMBL" id="SDJ37970.1"/>
    </source>
</evidence>
<proteinExistence type="predicted"/>
<dbReference type="EMBL" id="FNEV01000004">
    <property type="protein sequence ID" value="SDJ37970.1"/>
    <property type="molecule type" value="Genomic_DNA"/>
</dbReference>
<name>A0A1G8TBA9_9BACI</name>
<keyword evidence="1" id="KW-0472">Membrane</keyword>
<reference evidence="3" key="1">
    <citation type="submission" date="2016-10" db="EMBL/GenBank/DDBJ databases">
        <authorList>
            <person name="Varghese N."/>
            <person name="Submissions S."/>
        </authorList>
    </citation>
    <scope>NUCLEOTIDE SEQUENCE [LARGE SCALE GENOMIC DNA]</scope>
    <source>
        <strain evidence="3">DSM 4771</strain>
    </source>
</reference>
<feature type="transmembrane region" description="Helical" evidence="1">
    <location>
        <begin position="35"/>
        <end position="52"/>
    </location>
</feature>
<accession>A0A1G8TBA9</accession>
<dbReference type="Proteomes" id="UP000199225">
    <property type="component" value="Unassembled WGS sequence"/>
</dbReference>
<evidence type="ECO:0000313" key="3">
    <source>
        <dbReference type="Proteomes" id="UP000199225"/>
    </source>
</evidence>
<sequence>MWTALALIFQIASIMFITVVTVKNKKYRQGKTNEVVAFIMLSVASLSLAMFLDNMWSLLFFGLQFVLLITSLVLAVKARTYATATG</sequence>
<feature type="transmembrane region" description="Helical" evidence="1">
    <location>
        <begin position="58"/>
        <end position="76"/>
    </location>
</feature>
<protein>
    <submittedName>
        <fullName evidence="2">Uncharacterized protein</fullName>
    </submittedName>
</protein>
<keyword evidence="1" id="KW-1133">Transmembrane helix</keyword>
<feature type="transmembrane region" description="Helical" evidence="1">
    <location>
        <begin position="6"/>
        <end position="23"/>
    </location>
</feature>
<evidence type="ECO:0000256" key="1">
    <source>
        <dbReference type="SAM" id="Phobius"/>
    </source>
</evidence>
<gene>
    <name evidence="2" type="ORF">SAMN04490247_1771</name>
</gene>
<dbReference type="AlphaFoldDB" id="A0A1G8TBA9"/>
<keyword evidence="3" id="KW-1185">Reference proteome</keyword>
<organism evidence="2 3">
    <name type="scientific">Salimicrobium halophilum</name>
    <dbReference type="NCBI Taxonomy" id="86666"/>
    <lineage>
        <taxon>Bacteria</taxon>
        <taxon>Bacillati</taxon>
        <taxon>Bacillota</taxon>
        <taxon>Bacilli</taxon>
        <taxon>Bacillales</taxon>
        <taxon>Bacillaceae</taxon>
        <taxon>Salimicrobium</taxon>
    </lineage>
</organism>
<dbReference type="RefSeq" id="WP_093193507.1">
    <property type="nucleotide sequence ID" value="NZ_FNEV01000004.1"/>
</dbReference>
<keyword evidence="1" id="KW-0812">Transmembrane</keyword>